<dbReference type="SUPFAM" id="SSF53448">
    <property type="entry name" value="Nucleotide-diphospho-sugar transferases"/>
    <property type="match status" value="1"/>
</dbReference>
<protein>
    <submittedName>
        <fullName evidence="2">Nucleotidyl transferase</fullName>
    </submittedName>
</protein>
<accession>A0A1H8U7Y2</accession>
<dbReference type="Proteomes" id="UP000198847">
    <property type="component" value="Unassembled WGS sequence"/>
</dbReference>
<dbReference type="RefSeq" id="WP_091745730.1">
    <property type="nucleotide sequence ID" value="NZ_FODY01000008.1"/>
</dbReference>
<evidence type="ECO:0000313" key="3">
    <source>
        <dbReference type="Proteomes" id="UP000198847"/>
    </source>
</evidence>
<dbReference type="Pfam" id="PF00483">
    <property type="entry name" value="NTP_transferase"/>
    <property type="match status" value="1"/>
</dbReference>
<evidence type="ECO:0000313" key="2">
    <source>
        <dbReference type="EMBL" id="SEO99167.1"/>
    </source>
</evidence>
<name>A0A1H8U7Y2_9FIRM</name>
<keyword evidence="3" id="KW-1185">Reference proteome</keyword>
<feature type="domain" description="Nucleotidyl transferase" evidence="1">
    <location>
        <begin position="2"/>
        <end position="228"/>
    </location>
</feature>
<dbReference type="OrthoDB" id="9801899at2"/>
<gene>
    <name evidence="2" type="ORF">SAMN04490178_10865</name>
</gene>
<dbReference type="EMBL" id="FODY01000008">
    <property type="protein sequence ID" value="SEO99167.1"/>
    <property type="molecule type" value="Genomic_DNA"/>
</dbReference>
<dbReference type="GO" id="GO:0016740">
    <property type="term" value="F:transferase activity"/>
    <property type="evidence" value="ECO:0007669"/>
    <property type="project" value="UniProtKB-KW"/>
</dbReference>
<proteinExistence type="predicted"/>
<dbReference type="InterPro" id="IPR050486">
    <property type="entry name" value="Mannose-1P_guanyltransferase"/>
</dbReference>
<evidence type="ECO:0000259" key="1">
    <source>
        <dbReference type="Pfam" id="PF00483"/>
    </source>
</evidence>
<keyword evidence="2" id="KW-0808">Transferase</keyword>
<dbReference type="InterPro" id="IPR005835">
    <property type="entry name" value="NTP_transferase_dom"/>
</dbReference>
<dbReference type="Gene3D" id="3.90.550.10">
    <property type="entry name" value="Spore Coat Polysaccharide Biosynthesis Protein SpsA, Chain A"/>
    <property type="match status" value="1"/>
</dbReference>
<dbReference type="PANTHER" id="PTHR22572">
    <property type="entry name" value="SUGAR-1-PHOSPHATE GUANYL TRANSFERASE"/>
    <property type="match status" value="1"/>
</dbReference>
<dbReference type="InterPro" id="IPR029044">
    <property type="entry name" value="Nucleotide-diphossugar_trans"/>
</dbReference>
<organism evidence="2 3">
    <name type="scientific">Propionispora vibrioides</name>
    <dbReference type="NCBI Taxonomy" id="112903"/>
    <lineage>
        <taxon>Bacteria</taxon>
        <taxon>Bacillati</taxon>
        <taxon>Bacillota</taxon>
        <taxon>Negativicutes</taxon>
        <taxon>Selenomonadales</taxon>
        <taxon>Sporomusaceae</taxon>
        <taxon>Propionispora</taxon>
    </lineage>
</organism>
<dbReference type="CDD" id="cd04181">
    <property type="entry name" value="NTP_transferase"/>
    <property type="match status" value="1"/>
</dbReference>
<dbReference type="AlphaFoldDB" id="A0A1H8U7Y2"/>
<dbReference type="STRING" id="112903.SAMN04490178_10865"/>
<reference evidence="2 3" key="1">
    <citation type="submission" date="2016-10" db="EMBL/GenBank/DDBJ databases">
        <authorList>
            <person name="de Groot N.N."/>
        </authorList>
    </citation>
    <scope>NUCLEOTIDE SEQUENCE [LARGE SCALE GENOMIC DNA]</scope>
    <source>
        <strain evidence="2 3">DSM 13305</strain>
    </source>
</reference>
<sequence>MKAVILAAGRGSRLRPITDYIPKPLVPLQGKPLLEWILLGLAAYGIREYVIATSYLAEQIENYFGDGKRWGVEIAYSRGNAPAGKAGEVWRCRELLAKEPRFLVVPGDTLCQLDYCEFMDFHTRTQGVVSVALSSRYRLEVGVAEVDKANRITGFLEKANLDRPVSTGTYLLEQSIFPYIERFAPEQQEVDLPAQVFPVLLQEGKGVYGFVRDYAWWDIGRVNDYEAIAHLPPHEAQAVLAPGSSINQKEGRQT</sequence>